<dbReference type="NCBIfam" id="TIGR01256">
    <property type="entry name" value="modA"/>
    <property type="match status" value="1"/>
</dbReference>
<dbReference type="InterPro" id="IPR005950">
    <property type="entry name" value="ModA"/>
</dbReference>
<keyword evidence="2 6" id="KW-0500">Molybdenum</keyword>
<feature type="binding site" evidence="6">
    <location>
        <position position="195"/>
    </location>
    <ligand>
        <name>molybdate</name>
        <dbReference type="ChEBI" id="CHEBI:36264"/>
    </ligand>
</feature>
<proteinExistence type="inferred from homology"/>
<reference evidence="7 8" key="1">
    <citation type="submission" date="2019-04" db="EMBL/GenBank/DDBJ databases">
        <title>Genome sequence of strain shin9-1.</title>
        <authorList>
            <person name="Gao J."/>
            <person name="Sun J."/>
        </authorList>
    </citation>
    <scope>NUCLEOTIDE SEQUENCE [LARGE SCALE GENOMIC DNA]</scope>
    <source>
        <strain evidence="8">shin9-1</strain>
    </source>
</reference>
<feature type="binding site" evidence="6">
    <location>
        <position position="177"/>
    </location>
    <ligand>
        <name>molybdate</name>
        <dbReference type="ChEBI" id="CHEBI:36264"/>
    </ligand>
</feature>
<keyword evidence="3 6" id="KW-0479">Metal-binding</keyword>
<feature type="binding site" evidence="6">
    <location>
        <position position="150"/>
    </location>
    <ligand>
        <name>molybdate</name>
        <dbReference type="ChEBI" id="CHEBI:36264"/>
    </ligand>
</feature>
<dbReference type="Proteomes" id="UP000308828">
    <property type="component" value="Unassembled WGS sequence"/>
</dbReference>
<dbReference type="CDD" id="cd13536">
    <property type="entry name" value="PBP2_EcModA"/>
    <property type="match status" value="1"/>
</dbReference>
<dbReference type="GO" id="GO:0015689">
    <property type="term" value="P:molybdate ion transport"/>
    <property type="evidence" value="ECO:0007669"/>
    <property type="project" value="InterPro"/>
</dbReference>
<dbReference type="AlphaFoldDB" id="A0A4V4HMQ7"/>
<feature type="binding site" evidence="6">
    <location>
        <position position="38"/>
    </location>
    <ligand>
        <name>molybdate</name>
        <dbReference type="ChEBI" id="CHEBI:36264"/>
    </ligand>
</feature>
<dbReference type="GO" id="GO:0046872">
    <property type="term" value="F:metal ion binding"/>
    <property type="evidence" value="ECO:0007669"/>
    <property type="project" value="UniProtKB-KW"/>
</dbReference>
<evidence type="ECO:0000256" key="2">
    <source>
        <dbReference type="ARBA" id="ARBA00022505"/>
    </source>
</evidence>
<evidence type="ECO:0000256" key="1">
    <source>
        <dbReference type="ARBA" id="ARBA00009175"/>
    </source>
</evidence>
<dbReference type="RefSeq" id="WP_136598638.1">
    <property type="nucleotide sequence ID" value="NZ_STGV01000003.1"/>
</dbReference>
<evidence type="ECO:0000313" key="7">
    <source>
        <dbReference type="EMBL" id="THV23196.1"/>
    </source>
</evidence>
<keyword evidence="8" id="KW-1185">Reference proteome</keyword>
<comment type="subunit">
    <text evidence="5">The complex is composed of two ATP-binding proteins (ModC), two transmembrane proteins (ModB) and a solute-binding protein (ModA).</text>
</comment>
<comment type="caution">
    <text evidence="7">The sequence shown here is derived from an EMBL/GenBank/DDBJ whole genome shotgun (WGS) entry which is preliminary data.</text>
</comment>
<evidence type="ECO:0000256" key="4">
    <source>
        <dbReference type="ARBA" id="ARBA00022729"/>
    </source>
</evidence>
<dbReference type="SUPFAM" id="SSF53850">
    <property type="entry name" value="Periplasmic binding protein-like II"/>
    <property type="match status" value="1"/>
</dbReference>
<evidence type="ECO:0000256" key="5">
    <source>
        <dbReference type="ARBA" id="ARBA00062515"/>
    </source>
</evidence>
<gene>
    <name evidence="7" type="primary">modA</name>
    <name evidence="7" type="ORF">FAA97_11355</name>
</gene>
<evidence type="ECO:0000256" key="3">
    <source>
        <dbReference type="ARBA" id="ARBA00022723"/>
    </source>
</evidence>
<dbReference type="Gene3D" id="3.40.190.10">
    <property type="entry name" value="Periplasmic binding protein-like II"/>
    <property type="match status" value="2"/>
</dbReference>
<dbReference type="Pfam" id="PF13531">
    <property type="entry name" value="SBP_bac_11"/>
    <property type="match status" value="1"/>
</dbReference>
<comment type="similarity">
    <text evidence="1">Belongs to the bacterial solute-binding protein ModA family.</text>
</comment>
<dbReference type="OrthoDB" id="9785015at2"/>
<dbReference type="EMBL" id="STGV01000003">
    <property type="protein sequence ID" value="THV23196.1"/>
    <property type="molecule type" value="Genomic_DNA"/>
</dbReference>
<sequence>MRRIGTIANVLLGLCALLFLGTPQSRAGEQITVFAAASLKESAEAVAEKWEAETGNAVTLSFAGSSTLAKQIEAGAPADLFLSADQRWMDYLSEKGLIDPESRIDLLRNRLVLVAPKADAKPADIAPGFPLATLLGENRLAMANVDAVPAGTYGKAALESLGLWDGVKDRVAQAENVRAALLLVSRGEAPYGIVYETDAKIDPSVAIVGRFPAASHPPIIYPAARLLSSKTPASASFLTYLQGPEAHAIFIGAGFSVMAKTE</sequence>
<evidence type="ECO:0000313" key="8">
    <source>
        <dbReference type="Proteomes" id="UP000308828"/>
    </source>
</evidence>
<dbReference type="PANTHER" id="PTHR30632">
    <property type="entry name" value="MOLYBDATE-BINDING PERIPLASMIC PROTEIN"/>
    <property type="match status" value="1"/>
</dbReference>
<accession>A0A4V4HMQ7</accession>
<dbReference type="GO" id="GO:0030288">
    <property type="term" value="C:outer membrane-bounded periplasmic space"/>
    <property type="evidence" value="ECO:0007669"/>
    <property type="project" value="TreeGrafter"/>
</dbReference>
<dbReference type="InterPro" id="IPR050682">
    <property type="entry name" value="ModA/WtpA"/>
</dbReference>
<dbReference type="GO" id="GO:1901359">
    <property type="term" value="F:tungstate binding"/>
    <property type="evidence" value="ECO:0007669"/>
    <property type="project" value="UniProtKB-ARBA"/>
</dbReference>
<dbReference type="GO" id="GO:0030973">
    <property type="term" value="F:molybdate ion binding"/>
    <property type="evidence" value="ECO:0007669"/>
    <property type="project" value="TreeGrafter"/>
</dbReference>
<dbReference type="PANTHER" id="PTHR30632:SF17">
    <property type="entry name" value="MOLYBDATE-BINDING PROTEIN MODA"/>
    <property type="match status" value="1"/>
</dbReference>
<name>A0A4V4HMQ7_9HYPH</name>
<evidence type="ECO:0000256" key="6">
    <source>
        <dbReference type="PIRSR" id="PIRSR004846-1"/>
    </source>
</evidence>
<organism evidence="7 8">
    <name type="scientific">Peteryoungia ipomoeae</name>
    <dbReference type="NCBI Taxonomy" id="1210932"/>
    <lineage>
        <taxon>Bacteria</taxon>
        <taxon>Pseudomonadati</taxon>
        <taxon>Pseudomonadota</taxon>
        <taxon>Alphaproteobacteria</taxon>
        <taxon>Hyphomicrobiales</taxon>
        <taxon>Rhizobiaceae</taxon>
        <taxon>Peteryoungia</taxon>
    </lineage>
</organism>
<dbReference type="PIRSF" id="PIRSF004846">
    <property type="entry name" value="ModA"/>
    <property type="match status" value="1"/>
</dbReference>
<keyword evidence="4" id="KW-0732">Signal</keyword>
<feature type="binding site" evidence="6">
    <location>
        <position position="65"/>
    </location>
    <ligand>
        <name>molybdate</name>
        <dbReference type="ChEBI" id="CHEBI:36264"/>
    </ligand>
</feature>
<protein>
    <submittedName>
        <fullName evidence="7">Molybdate ABC transporter substrate-binding protein</fullName>
    </submittedName>
</protein>
<dbReference type="FunFam" id="3.40.190.10:FF:000035">
    <property type="entry name" value="Molybdate ABC transporter substrate-binding protein"/>
    <property type="match status" value="1"/>
</dbReference>